<keyword evidence="1" id="KW-0732">Signal</keyword>
<feature type="signal peptide" evidence="1">
    <location>
        <begin position="1"/>
        <end position="28"/>
    </location>
</feature>
<protein>
    <recommendedName>
        <fullName evidence="4">Carboxypeptidase regulatory-like domain-containing protein</fullName>
    </recommendedName>
</protein>
<comment type="caution">
    <text evidence="2">The sequence shown here is derived from an EMBL/GenBank/DDBJ whole genome shotgun (WGS) entry which is preliminary data.</text>
</comment>
<dbReference type="RefSeq" id="WP_345191993.1">
    <property type="nucleotide sequence ID" value="NZ_BAABJJ010000030.1"/>
</dbReference>
<dbReference type="EMBL" id="BAABJJ010000030">
    <property type="protein sequence ID" value="GAA4947323.1"/>
    <property type="molecule type" value="Genomic_DNA"/>
</dbReference>
<feature type="chain" id="PRO_5046061637" description="Carboxypeptidase regulatory-like domain-containing protein" evidence="1">
    <location>
        <begin position="29"/>
        <end position="402"/>
    </location>
</feature>
<evidence type="ECO:0000313" key="3">
    <source>
        <dbReference type="Proteomes" id="UP001501302"/>
    </source>
</evidence>
<name>A0ABP9GLG1_9FLAO</name>
<gene>
    <name evidence="2" type="ORF">GCM10023314_20780</name>
</gene>
<accession>A0ABP9GLG1</accession>
<evidence type="ECO:0000256" key="1">
    <source>
        <dbReference type="SAM" id="SignalP"/>
    </source>
</evidence>
<evidence type="ECO:0008006" key="4">
    <source>
        <dbReference type="Google" id="ProtNLM"/>
    </source>
</evidence>
<proteinExistence type="predicted"/>
<keyword evidence="3" id="KW-1185">Reference proteome</keyword>
<evidence type="ECO:0000313" key="2">
    <source>
        <dbReference type="EMBL" id="GAA4947323.1"/>
    </source>
</evidence>
<reference evidence="3" key="1">
    <citation type="journal article" date="2019" name="Int. J. Syst. Evol. Microbiol.">
        <title>The Global Catalogue of Microorganisms (GCM) 10K type strain sequencing project: providing services to taxonomists for standard genome sequencing and annotation.</title>
        <authorList>
            <consortium name="The Broad Institute Genomics Platform"/>
            <consortium name="The Broad Institute Genome Sequencing Center for Infectious Disease"/>
            <person name="Wu L."/>
            <person name="Ma J."/>
        </authorList>
    </citation>
    <scope>NUCLEOTIDE SEQUENCE [LARGE SCALE GENOMIC DNA]</scope>
    <source>
        <strain evidence="3">JCM 18285</strain>
    </source>
</reference>
<dbReference type="Proteomes" id="UP001501302">
    <property type="component" value="Unassembled WGS sequence"/>
</dbReference>
<organism evidence="2 3">
    <name type="scientific">Algibacter agarivorans</name>
    <dbReference type="NCBI Taxonomy" id="1109741"/>
    <lineage>
        <taxon>Bacteria</taxon>
        <taxon>Pseudomonadati</taxon>
        <taxon>Bacteroidota</taxon>
        <taxon>Flavobacteriia</taxon>
        <taxon>Flavobacteriales</taxon>
        <taxon>Flavobacteriaceae</taxon>
        <taxon>Algibacter</taxon>
    </lineage>
</organism>
<sequence>MKKQLIFKKTLLLLFTFCALIFSCQSDNEEDVKETPDLITGVFLDSTVENLSYATATQSGTTNSKGEFKYVEGETVTFSIGSLTFPPVTAAEIITPMYLANTTEVKNNTATNVARLLQTLDADGNPENGIVIPSQAASFAKAINFSVDSDAFENNPDVINLISNSGSTNTSLISVVETRAHLTQTMNLNLGSDIVGAWQLGDSTLFLFLPDNRYFGIQWIEENNNIGYERGTYTINGSTVSFTTIENNDGEALICDQTNSTCSNVKFDFALSGNKLVFTPSGGSAVELSPIFNESPFNSSTLIGAWESGLNGDVIFMFLPDNRYFGLQWTEENNFIGFERGTYVYSNNVATFQTLQNNDGEALVCHESKGVLCSDEVVSVFVSGNILSGQQGVDSNSFIRIY</sequence>
<dbReference type="PROSITE" id="PS51257">
    <property type="entry name" value="PROKAR_LIPOPROTEIN"/>
    <property type="match status" value="1"/>
</dbReference>